<reference evidence="1 2" key="1">
    <citation type="submission" date="2024-10" db="EMBL/GenBank/DDBJ databases">
        <title>The Natural Products Discovery Center: Release of the First 8490 Sequenced Strains for Exploring Actinobacteria Biosynthetic Diversity.</title>
        <authorList>
            <person name="Kalkreuter E."/>
            <person name="Kautsar S.A."/>
            <person name="Yang D."/>
            <person name="Bader C.D."/>
            <person name="Teijaro C.N."/>
            <person name="Fluegel L."/>
            <person name="Davis C.M."/>
            <person name="Simpson J.R."/>
            <person name="Lauterbach L."/>
            <person name="Steele A.D."/>
            <person name="Gui C."/>
            <person name="Meng S."/>
            <person name="Li G."/>
            <person name="Viehrig K."/>
            <person name="Ye F."/>
            <person name="Su P."/>
            <person name="Kiefer A.F."/>
            <person name="Nichols A."/>
            <person name="Cepeda A.J."/>
            <person name="Yan W."/>
            <person name="Fan B."/>
            <person name="Jiang Y."/>
            <person name="Adhikari A."/>
            <person name="Zheng C.-J."/>
            <person name="Schuster L."/>
            <person name="Cowan T.M."/>
            <person name="Smanski M.J."/>
            <person name="Chevrette M.G."/>
            <person name="De Carvalho L.P.S."/>
            <person name="Shen B."/>
        </authorList>
    </citation>
    <scope>NUCLEOTIDE SEQUENCE [LARGE SCALE GENOMIC DNA]</scope>
    <source>
        <strain evidence="1 2">NPDC004045</strain>
    </source>
</reference>
<accession>A0ABW6PXD2</accession>
<comment type="caution">
    <text evidence="1">The sequence shown here is derived from an EMBL/GenBank/DDBJ whole genome shotgun (WGS) entry which is preliminary data.</text>
</comment>
<name>A0ABW6PXD2_9NOCA</name>
<dbReference type="EMBL" id="JBIAMX010000032">
    <property type="protein sequence ID" value="MFF0547102.1"/>
    <property type="molecule type" value="Genomic_DNA"/>
</dbReference>
<organism evidence="1 2">
    <name type="scientific">Nocardia thailandica</name>
    <dbReference type="NCBI Taxonomy" id="257275"/>
    <lineage>
        <taxon>Bacteria</taxon>
        <taxon>Bacillati</taxon>
        <taxon>Actinomycetota</taxon>
        <taxon>Actinomycetes</taxon>
        <taxon>Mycobacteriales</taxon>
        <taxon>Nocardiaceae</taxon>
        <taxon>Nocardia</taxon>
    </lineage>
</organism>
<keyword evidence="2" id="KW-1185">Reference proteome</keyword>
<protein>
    <submittedName>
        <fullName evidence="1">Uncharacterized protein</fullName>
    </submittedName>
</protein>
<sequence length="81" mass="8173">MLTVPGILSGITVLLPIGAGPDEPPGDVVAPVHEALFTTRATRDHRAAVTGTDTAPVGPVARIDVLARLLPTAEGPTVTTA</sequence>
<evidence type="ECO:0000313" key="2">
    <source>
        <dbReference type="Proteomes" id="UP001601444"/>
    </source>
</evidence>
<dbReference type="RefSeq" id="WP_387703253.1">
    <property type="nucleotide sequence ID" value="NZ_JBIAMX010000032.1"/>
</dbReference>
<proteinExistence type="predicted"/>
<evidence type="ECO:0000313" key="1">
    <source>
        <dbReference type="EMBL" id="MFF0547102.1"/>
    </source>
</evidence>
<gene>
    <name evidence="1" type="ORF">ACFYTF_30130</name>
</gene>
<dbReference type="Proteomes" id="UP001601444">
    <property type="component" value="Unassembled WGS sequence"/>
</dbReference>